<evidence type="ECO:0008006" key="4">
    <source>
        <dbReference type="Google" id="ProtNLM"/>
    </source>
</evidence>
<comment type="caution">
    <text evidence="2">The sequence shown here is derived from an EMBL/GenBank/DDBJ whole genome shotgun (WGS) entry which is preliminary data.</text>
</comment>
<accession>A0A137SZY1</accession>
<feature type="signal peptide" evidence="1">
    <location>
        <begin position="1"/>
        <end position="26"/>
    </location>
</feature>
<organism evidence="2 3">
    <name type="scientific">Prevotella bivia</name>
    <dbReference type="NCBI Taxonomy" id="28125"/>
    <lineage>
        <taxon>Bacteria</taxon>
        <taxon>Pseudomonadati</taxon>
        <taxon>Bacteroidota</taxon>
        <taxon>Bacteroidia</taxon>
        <taxon>Bacteroidales</taxon>
        <taxon>Prevotellaceae</taxon>
        <taxon>Prevotella</taxon>
    </lineage>
</organism>
<proteinExistence type="predicted"/>
<keyword evidence="1" id="KW-0732">Signal</keyword>
<feature type="chain" id="PRO_5007481214" description="Lipoprotein" evidence="1">
    <location>
        <begin position="27"/>
        <end position="755"/>
    </location>
</feature>
<evidence type="ECO:0000256" key="1">
    <source>
        <dbReference type="SAM" id="SignalP"/>
    </source>
</evidence>
<protein>
    <recommendedName>
        <fullName evidence="4">Lipoprotein</fullName>
    </recommendedName>
</protein>
<dbReference type="RefSeq" id="WP_061314624.1">
    <property type="nucleotide sequence ID" value="NZ_KQ965638.1"/>
</dbReference>
<dbReference type="Proteomes" id="UP000070093">
    <property type="component" value="Unassembled WGS sequence"/>
</dbReference>
<gene>
    <name evidence="2" type="ORF">HMPREF3202_00515</name>
</gene>
<name>A0A137SZY1_9BACT</name>
<evidence type="ECO:0000313" key="2">
    <source>
        <dbReference type="EMBL" id="KXO17967.1"/>
    </source>
</evidence>
<dbReference type="PROSITE" id="PS51257">
    <property type="entry name" value="PROKAR_LIPOPROTEIN"/>
    <property type="match status" value="1"/>
</dbReference>
<dbReference type="PATRIC" id="fig|28125.4.peg.506"/>
<reference evidence="2 3" key="1">
    <citation type="submission" date="2016-02" db="EMBL/GenBank/DDBJ databases">
        <authorList>
            <person name="Wen L."/>
            <person name="He K."/>
            <person name="Yang H."/>
        </authorList>
    </citation>
    <scope>NUCLEOTIDE SEQUENCE [LARGE SCALE GENOMIC DNA]</scope>
    <source>
        <strain evidence="2 3">GED7880</strain>
    </source>
</reference>
<evidence type="ECO:0000313" key="3">
    <source>
        <dbReference type="Proteomes" id="UP000070093"/>
    </source>
</evidence>
<sequence>MKAIKKTLVISITGVLAALTFGSCSSDELATTVTPKQEQQQGKTITMNVHLEASAGQEMPSGDPSTRGLQLKYTQKIPFFTANVDNVTGKKTVQATCVFKRYNKETGKLEDGTEMYGKVIFEQDPKQTAQAITDNLKIISDGKITLTPVDPNLQVKAGDQWYMMGMIGGVFDKDKKTMKCFGFGANFTSNGADTSSNLDTSEGYDIPFLSKWTKLVPITDPTTFSSQEYVHFKAQGMLMKILVKNDTQYKLNLHLAALQSTKLATSADYDLSPASLPNLDSNEYSSFKWTYNGTKDKTGKWMRRNYIFGRLVNDQIDYYIKVDPGKTMQDKDDNSFQTVLVWGNVVNNNLPERTGFYLEMENTEAKPLGATSGSGYKYVYTSDKDFDDLVTKGLTPAPNMNWVLSKVLQETDVNGGKGLASAVGTYITCPIKIKNREVLPAEQMAQYNLYDYKTLKWSTPKNYYDYARTGAYAKEFAQKSVASGSIWTLPNKEQWTGMFLANDQNPDHAKNFNSNGAQFYGWTEGGSNDAAVKAKAKESIQMGDGIPYTYYSVYQRFPGGTQESNEQYPNNKYIYALRFFQDVDQKIGSKHFCLMKYEYSKTKTDEDAMTINTIYLGPLFMKLYAGMYNSTQELLKEIGLNDNGTHESMFYNYANTMVSRTMTLRNANFNSYKYAATAVNTNPSTSFTAGYFIGPADKFPTNNTAYEYSFRGGVVYDGYSKSHNANYSNYTTLSLNTVGYIRPINTKFTAFQYKP</sequence>
<dbReference type="AlphaFoldDB" id="A0A137SZY1"/>
<dbReference type="EMBL" id="LTAG01000022">
    <property type="protein sequence ID" value="KXO17967.1"/>
    <property type="molecule type" value="Genomic_DNA"/>
</dbReference>